<accession>A0A6A1Q3Z2</accession>
<dbReference type="InterPro" id="IPR001936">
    <property type="entry name" value="RasGAP_dom"/>
</dbReference>
<evidence type="ECO:0008006" key="9">
    <source>
        <dbReference type="Google" id="ProtNLM"/>
    </source>
</evidence>
<evidence type="ECO:0000256" key="2">
    <source>
        <dbReference type="ARBA" id="ARBA00022737"/>
    </source>
</evidence>
<dbReference type="PANTHER" id="PTHR10194">
    <property type="entry name" value="RAS GTPASE-ACTIVATING PROTEINS"/>
    <property type="match status" value="1"/>
</dbReference>
<dbReference type="SMART" id="SM00239">
    <property type="entry name" value="C2"/>
    <property type="match status" value="1"/>
</dbReference>
<feature type="non-terminal residue" evidence="7">
    <location>
        <position position="1"/>
    </location>
</feature>
<dbReference type="SUPFAM" id="SSF48350">
    <property type="entry name" value="GTPase activation domain, GAP"/>
    <property type="match status" value="1"/>
</dbReference>
<evidence type="ECO:0000259" key="6">
    <source>
        <dbReference type="PROSITE" id="PS50018"/>
    </source>
</evidence>
<dbReference type="Pfam" id="PF00779">
    <property type="entry name" value="BTK"/>
    <property type="match status" value="1"/>
</dbReference>
<keyword evidence="3" id="KW-0862">Zinc</keyword>
<dbReference type="Gene3D" id="2.30.29.30">
    <property type="entry name" value="Pleckstrin-homology domain (PH domain)/Phosphotyrosine-binding domain (PTB)"/>
    <property type="match status" value="1"/>
</dbReference>
<dbReference type="PROSITE" id="PS00509">
    <property type="entry name" value="RAS_GTPASE_ACTIV_1"/>
    <property type="match status" value="1"/>
</dbReference>
<dbReference type="OrthoDB" id="1562946at2759"/>
<dbReference type="Pfam" id="PF00168">
    <property type="entry name" value="C2"/>
    <property type="match status" value="1"/>
</dbReference>
<feature type="domain" description="C2" evidence="5">
    <location>
        <begin position="92"/>
        <end position="208"/>
    </location>
</feature>
<dbReference type="FunFam" id="2.60.40.150:FF:000150">
    <property type="entry name" value="RAS protein activator like 1"/>
    <property type="match status" value="1"/>
</dbReference>
<dbReference type="InterPro" id="IPR000008">
    <property type="entry name" value="C2_dom"/>
</dbReference>
<dbReference type="Proteomes" id="UP000437017">
    <property type="component" value="Unassembled WGS sequence"/>
</dbReference>
<feature type="domain" description="Ras-GAP" evidence="6">
    <location>
        <begin position="277"/>
        <end position="487"/>
    </location>
</feature>
<organism evidence="7 8">
    <name type="scientific">Balaenoptera physalus</name>
    <name type="common">Fin whale</name>
    <name type="synonym">Balaena physalus</name>
    <dbReference type="NCBI Taxonomy" id="9770"/>
    <lineage>
        <taxon>Eukaryota</taxon>
        <taxon>Metazoa</taxon>
        <taxon>Chordata</taxon>
        <taxon>Craniata</taxon>
        <taxon>Vertebrata</taxon>
        <taxon>Euteleostomi</taxon>
        <taxon>Mammalia</taxon>
        <taxon>Eutheria</taxon>
        <taxon>Laurasiatheria</taxon>
        <taxon>Artiodactyla</taxon>
        <taxon>Whippomorpha</taxon>
        <taxon>Cetacea</taxon>
        <taxon>Mysticeti</taxon>
        <taxon>Balaenopteridae</taxon>
        <taxon>Balaenoptera</taxon>
    </lineage>
</organism>
<dbReference type="InterPro" id="IPR037776">
    <property type="entry name" value="RASAL_RasGAP"/>
</dbReference>
<reference evidence="7 8" key="1">
    <citation type="journal article" date="2019" name="PLoS ONE">
        <title>Genomic analyses reveal an absence of contemporary introgressive admixture between fin whales and blue whales, despite known hybrids.</title>
        <authorList>
            <person name="Westbury M.V."/>
            <person name="Petersen B."/>
            <person name="Lorenzen E.D."/>
        </authorList>
    </citation>
    <scope>NUCLEOTIDE SEQUENCE [LARGE SCALE GENOMIC DNA]</scope>
    <source>
        <strain evidence="7">FinWhale-01</strain>
    </source>
</reference>
<feature type="compositionally biased region" description="Low complexity" evidence="4">
    <location>
        <begin position="586"/>
        <end position="595"/>
    </location>
</feature>
<feature type="region of interest" description="Disordered" evidence="4">
    <location>
        <begin position="578"/>
        <end position="597"/>
    </location>
</feature>
<dbReference type="Gene3D" id="2.60.40.150">
    <property type="entry name" value="C2 domain"/>
    <property type="match status" value="1"/>
</dbReference>
<dbReference type="PROSITE" id="PS51113">
    <property type="entry name" value="ZF_BTK"/>
    <property type="match status" value="1"/>
</dbReference>
<dbReference type="CDD" id="cd05135">
    <property type="entry name" value="RasGAP_RASAL"/>
    <property type="match status" value="1"/>
</dbReference>
<dbReference type="InterPro" id="IPR039360">
    <property type="entry name" value="Ras_GTPase"/>
</dbReference>
<keyword evidence="1" id="KW-0343">GTPase activation</keyword>
<keyword evidence="3" id="KW-0479">Metal-binding</keyword>
<gene>
    <name evidence="7" type="ORF">E2I00_010844</name>
</gene>
<dbReference type="InterPro" id="IPR035892">
    <property type="entry name" value="C2_domain_sf"/>
</dbReference>
<keyword evidence="3" id="KW-0863">Zinc-finger</keyword>
<dbReference type="GO" id="GO:0008270">
    <property type="term" value="F:zinc ion binding"/>
    <property type="evidence" value="ECO:0007669"/>
    <property type="project" value="UniProtKB-KW"/>
</dbReference>
<feature type="non-terminal residue" evidence="7">
    <location>
        <position position="954"/>
    </location>
</feature>
<dbReference type="InterPro" id="IPR001562">
    <property type="entry name" value="Znf_Btk_motif"/>
</dbReference>
<sequence length="954" mass="106371">RKRFRHKLPPSDASRDLRYCSEVGQGDRTKKAAPGWSGSSDPYCLVKVDDEVVARHDDIIGKISLSREAIAADPRGIDSWINLSHVDPDAEVQGEICLAVQMLEDVRGRCLRCHVLQARDLAPRDISGTSDPFARVFWGSQSLETSTIKKTRFPHWDEVLELREMPGSPSPLRVELWDWDMVGKNDFLGMVEFPPQVLQQNPPNGWFHLLPFPRVEEDSGGSLGALRLKVRLTEDRVLPSQYYQPLRELLMESVLGPAEEDAASPLAVLEELTSGDCRQELATKLVKLFLGQGLAGPFLDYLTRREVARTTDPNTLFRSNSLASKSMEQFLKLVGMPYLHEVLRPVINRVFEERKYMELDPCKMDLGRTRRISFKGAPSEEHVREVSLGLLTGYLGPIMGAIVGSVGRCPPAIRLAFKQLRHCVEERFPQAEHEDVKNLAISGFLFLRFFAPAILTPKLFDLRDQHADPQTSRSLLLLAKAVQSIGNLGQQLGQGKELWMAPLHPFLLQSISRVRDFLDQLVDVDGKEARALVPPSVTVREGYLLKRKEEPSGLATRFAFKKRYFRLSGEMLSYSRNPETARERCTPPTSSASAPNPDKLAACHPGAFRSAHWTCCLQAERSAAGCSRTHSAVTLGDWSDPLDPDAETQMVYRQLLLGRDRLRMKFLEDSNLVTTPEADTEKGSSATEGACPDALAHQREAAARLLEVLADLDQAHEEFQHQEQQKRLTGDLLQIQGYVPVSPDRTWSSSLRAEAGALRFQRADHGISLLLHIFQEARSSQPKFLIPTVCIAVPVLENRAFTCALLGSRIGRVCLCHHHTPCLPQDKRSMGPLHLQLPKADEAMVLGHHFVASSPMGWTESPQKQSHAHPFLTGKDPAEEEKDHLFLHPQWDCLGGRSRLACHPPIMPTATSQIPGTLLAPPAGSSPALNLGRQDTPGRGRHVLHVLDQGQSRR</sequence>
<evidence type="ECO:0000313" key="7">
    <source>
        <dbReference type="EMBL" id="KAB0401863.1"/>
    </source>
</evidence>
<dbReference type="InterPro" id="IPR011993">
    <property type="entry name" value="PH-like_dom_sf"/>
</dbReference>
<dbReference type="AlphaFoldDB" id="A0A6A1Q3Z2"/>
<evidence type="ECO:0000313" key="8">
    <source>
        <dbReference type="Proteomes" id="UP000437017"/>
    </source>
</evidence>
<evidence type="ECO:0000256" key="3">
    <source>
        <dbReference type="PROSITE-ProRule" id="PRU00432"/>
    </source>
</evidence>
<dbReference type="GO" id="GO:0035556">
    <property type="term" value="P:intracellular signal transduction"/>
    <property type="evidence" value="ECO:0007669"/>
    <property type="project" value="InterPro"/>
</dbReference>
<evidence type="ECO:0000256" key="4">
    <source>
        <dbReference type="SAM" id="MobiDB-lite"/>
    </source>
</evidence>
<dbReference type="GO" id="GO:0046580">
    <property type="term" value="P:negative regulation of Ras protein signal transduction"/>
    <property type="evidence" value="ECO:0007669"/>
    <property type="project" value="InterPro"/>
</dbReference>
<dbReference type="InterPro" id="IPR023152">
    <property type="entry name" value="RasGAP_CS"/>
</dbReference>
<evidence type="ECO:0000256" key="1">
    <source>
        <dbReference type="ARBA" id="ARBA00022468"/>
    </source>
</evidence>
<keyword evidence="8" id="KW-1185">Reference proteome</keyword>
<dbReference type="PANTHER" id="PTHR10194:SF3">
    <property type="entry name" value="RASGAP-ACTIVATING-LIKE PROTEIN 1"/>
    <property type="match status" value="1"/>
</dbReference>
<feature type="region of interest" description="Disordered" evidence="4">
    <location>
        <begin position="920"/>
        <end position="940"/>
    </location>
</feature>
<name>A0A6A1Q3Z2_BALPH</name>
<dbReference type="Gene3D" id="1.10.506.10">
    <property type="entry name" value="GTPase Activation - p120gap, domain 1"/>
    <property type="match status" value="1"/>
</dbReference>
<dbReference type="GO" id="GO:0005096">
    <property type="term" value="F:GTPase activator activity"/>
    <property type="evidence" value="ECO:0007669"/>
    <property type="project" value="UniProtKB-KW"/>
</dbReference>
<proteinExistence type="predicted"/>
<dbReference type="SUPFAM" id="SSF49562">
    <property type="entry name" value="C2 domain (Calcium/lipid-binding domain, CaLB)"/>
    <property type="match status" value="1"/>
</dbReference>
<dbReference type="InterPro" id="IPR008936">
    <property type="entry name" value="Rho_GTPase_activation_prot"/>
</dbReference>
<dbReference type="Gene3D" id="4.10.1130.10">
    <property type="entry name" value="btk motif of tyrosine-protein kinase itk"/>
    <property type="match status" value="1"/>
</dbReference>
<protein>
    <recommendedName>
        <fullName evidence="9">Ras-GAP domain-containing protein</fullName>
    </recommendedName>
</protein>
<comment type="caution">
    <text evidence="7">The sequence shown here is derived from an EMBL/GenBank/DDBJ whole genome shotgun (WGS) entry which is preliminary data.</text>
</comment>
<dbReference type="Pfam" id="PF00616">
    <property type="entry name" value="RasGAP"/>
    <property type="match status" value="1"/>
</dbReference>
<evidence type="ECO:0000259" key="5">
    <source>
        <dbReference type="PROSITE" id="PS50004"/>
    </source>
</evidence>
<dbReference type="PROSITE" id="PS50018">
    <property type="entry name" value="RAS_GTPASE_ACTIV_2"/>
    <property type="match status" value="1"/>
</dbReference>
<dbReference type="GO" id="GO:0071277">
    <property type="term" value="P:cellular response to calcium ion"/>
    <property type="evidence" value="ECO:0007669"/>
    <property type="project" value="InterPro"/>
</dbReference>
<dbReference type="SMART" id="SM00107">
    <property type="entry name" value="BTK"/>
    <property type="match status" value="1"/>
</dbReference>
<dbReference type="PROSITE" id="PS50004">
    <property type="entry name" value="C2"/>
    <property type="match status" value="1"/>
</dbReference>
<keyword evidence="2" id="KW-0677">Repeat</keyword>
<dbReference type="SMART" id="SM00323">
    <property type="entry name" value="RasGAP"/>
    <property type="match status" value="1"/>
</dbReference>
<dbReference type="EMBL" id="SGJD01001132">
    <property type="protein sequence ID" value="KAB0401863.1"/>
    <property type="molecule type" value="Genomic_DNA"/>
</dbReference>